<dbReference type="Gene3D" id="3.30.70.2460">
    <property type="entry name" value="Rad4, beta-hairpin domain BHD3"/>
    <property type="match status" value="1"/>
</dbReference>
<dbReference type="SMART" id="SM01032">
    <property type="entry name" value="BHD_3"/>
    <property type="match status" value="1"/>
</dbReference>
<dbReference type="InterPro" id="IPR018327">
    <property type="entry name" value="BHD_2"/>
</dbReference>
<reference evidence="11" key="1">
    <citation type="submission" date="2022-07" db="EMBL/GenBank/DDBJ databases">
        <title>Phylogenomic reconstructions and comparative analyses of Kickxellomycotina fungi.</title>
        <authorList>
            <person name="Reynolds N.K."/>
            <person name="Stajich J.E."/>
            <person name="Barry K."/>
            <person name="Grigoriev I.V."/>
            <person name="Crous P."/>
            <person name="Smith M.E."/>
        </authorList>
    </citation>
    <scope>NUCLEOTIDE SEQUENCE</scope>
    <source>
        <strain evidence="11">NBRC 105413</strain>
    </source>
</reference>
<feature type="region of interest" description="Disordered" evidence="7">
    <location>
        <begin position="1"/>
        <end position="83"/>
    </location>
</feature>
<keyword evidence="6" id="KW-0175">Coiled coil</keyword>
<evidence type="ECO:0000259" key="8">
    <source>
        <dbReference type="SMART" id="SM01030"/>
    </source>
</evidence>
<organism evidence="11 12">
    <name type="scientific">Coemansia asiatica</name>
    <dbReference type="NCBI Taxonomy" id="1052880"/>
    <lineage>
        <taxon>Eukaryota</taxon>
        <taxon>Fungi</taxon>
        <taxon>Fungi incertae sedis</taxon>
        <taxon>Zoopagomycota</taxon>
        <taxon>Kickxellomycotina</taxon>
        <taxon>Kickxellomycetes</taxon>
        <taxon>Kickxellales</taxon>
        <taxon>Kickxellaceae</taxon>
        <taxon>Coemansia</taxon>
    </lineage>
</organism>
<dbReference type="PANTHER" id="PTHR12135:SF0">
    <property type="entry name" value="DNA REPAIR PROTEIN COMPLEMENTING XP-C CELLS"/>
    <property type="match status" value="1"/>
</dbReference>
<dbReference type="PANTHER" id="PTHR12135">
    <property type="entry name" value="DNA REPAIR PROTEIN XP-C / RAD4"/>
    <property type="match status" value="1"/>
</dbReference>
<dbReference type="InterPro" id="IPR038765">
    <property type="entry name" value="Papain-like_cys_pep_sf"/>
</dbReference>
<dbReference type="GO" id="GO:0000111">
    <property type="term" value="C:nucleotide-excision repair factor 2 complex"/>
    <property type="evidence" value="ECO:0007669"/>
    <property type="project" value="TreeGrafter"/>
</dbReference>
<dbReference type="Gene3D" id="3.90.260.10">
    <property type="entry name" value="Transglutaminase-like"/>
    <property type="match status" value="1"/>
</dbReference>
<dbReference type="InterPro" id="IPR004583">
    <property type="entry name" value="DNA_repair_Rad4"/>
</dbReference>
<feature type="compositionally biased region" description="Polar residues" evidence="7">
    <location>
        <begin position="26"/>
        <end position="37"/>
    </location>
</feature>
<feature type="domain" description="Rad4 beta-hairpin" evidence="9">
    <location>
        <begin position="454"/>
        <end position="495"/>
    </location>
</feature>
<dbReference type="Gene3D" id="2.20.20.110">
    <property type="entry name" value="Rad4, beta-hairpin domain BHD1"/>
    <property type="match status" value="1"/>
</dbReference>
<evidence type="ECO:0000256" key="5">
    <source>
        <dbReference type="ARBA" id="ARBA00023242"/>
    </source>
</evidence>
<proteinExistence type="inferred from homology"/>
<dbReference type="Pfam" id="PF10405">
    <property type="entry name" value="BHD_3"/>
    <property type="match status" value="1"/>
</dbReference>
<comment type="subcellular location">
    <subcellularLocation>
        <location evidence="1">Nucleus</location>
    </subcellularLocation>
</comment>
<keyword evidence="4" id="KW-0234">DNA repair</keyword>
<dbReference type="Proteomes" id="UP001145021">
    <property type="component" value="Unassembled WGS sequence"/>
</dbReference>
<dbReference type="SUPFAM" id="SSF54001">
    <property type="entry name" value="Cysteine proteinases"/>
    <property type="match status" value="1"/>
</dbReference>
<feature type="compositionally biased region" description="Acidic residues" evidence="7">
    <location>
        <begin position="44"/>
        <end position="65"/>
    </location>
</feature>
<comment type="caution">
    <text evidence="11">The sequence shown here is derived from an EMBL/GenBank/DDBJ whole genome shotgun (WGS) entry which is preliminary data.</text>
</comment>
<dbReference type="GO" id="GO:0006298">
    <property type="term" value="P:mismatch repair"/>
    <property type="evidence" value="ECO:0007669"/>
    <property type="project" value="TreeGrafter"/>
</dbReference>
<dbReference type="SMART" id="SM01031">
    <property type="entry name" value="BHD_2"/>
    <property type="match status" value="1"/>
</dbReference>
<accession>A0A9W7XQ14</accession>
<evidence type="ECO:0000313" key="11">
    <source>
        <dbReference type="EMBL" id="KAJ1648042.1"/>
    </source>
</evidence>
<keyword evidence="12" id="KW-1185">Reference proteome</keyword>
<evidence type="ECO:0000256" key="3">
    <source>
        <dbReference type="ARBA" id="ARBA00022763"/>
    </source>
</evidence>
<evidence type="ECO:0008006" key="13">
    <source>
        <dbReference type="Google" id="ProtNLM"/>
    </source>
</evidence>
<gene>
    <name evidence="11" type="ORF">LPJ64_000659</name>
</gene>
<feature type="coiled-coil region" evidence="6">
    <location>
        <begin position="565"/>
        <end position="592"/>
    </location>
</feature>
<evidence type="ECO:0000256" key="7">
    <source>
        <dbReference type="SAM" id="MobiDB-lite"/>
    </source>
</evidence>
<name>A0A9W7XQ14_9FUNG</name>
<feature type="domain" description="Rad4 beta-hairpin" evidence="8">
    <location>
        <begin position="401"/>
        <end position="452"/>
    </location>
</feature>
<dbReference type="Pfam" id="PF10403">
    <property type="entry name" value="BHD_1"/>
    <property type="match status" value="1"/>
</dbReference>
<evidence type="ECO:0000313" key="12">
    <source>
        <dbReference type="Proteomes" id="UP001145021"/>
    </source>
</evidence>
<comment type="similarity">
    <text evidence="2">Belongs to the XPC family.</text>
</comment>
<dbReference type="GO" id="GO:0071942">
    <property type="term" value="C:XPC complex"/>
    <property type="evidence" value="ECO:0007669"/>
    <property type="project" value="TreeGrafter"/>
</dbReference>
<dbReference type="Pfam" id="PF03835">
    <property type="entry name" value="Rad4"/>
    <property type="match status" value="1"/>
</dbReference>
<dbReference type="InterPro" id="IPR018325">
    <property type="entry name" value="Rad4/PNGase_transGLS-fold"/>
</dbReference>
<protein>
    <recommendedName>
        <fullName evidence="13">Rad4-domain-containing protein</fullName>
    </recommendedName>
</protein>
<dbReference type="InterPro" id="IPR042488">
    <property type="entry name" value="Rad4_BHD3_sf"/>
</dbReference>
<dbReference type="GO" id="GO:0006289">
    <property type="term" value="P:nucleotide-excision repair"/>
    <property type="evidence" value="ECO:0007669"/>
    <property type="project" value="InterPro"/>
</dbReference>
<dbReference type="InterPro" id="IPR036985">
    <property type="entry name" value="Transglutaminase-like_sf"/>
</dbReference>
<evidence type="ECO:0000259" key="10">
    <source>
        <dbReference type="SMART" id="SM01032"/>
    </source>
</evidence>
<dbReference type="InterPro" id="IPR018326">
    <property type="entry name" value="Rad4_beta-hairpin_dom1"/>
</dbReference>
<dbReference type="GO" id="GO:0003697">
    <property type="term" value="F:single-stranded DNA binding"/>
    <property type="evidence" value="ECO:0007669"/>
    <property type="project" value="TreeGrafter"/>
</dbReference>
<dbReference type="GO" id="GO:0005737">
    <property type="term" value="C:cytoplasm"/>
    <property type="evidence" value="ECO:0007669"/>
    <property type="project" value="TreeGrafter"/>
</dbReference>
<evidence type="ECO:0000259" key="9">
    <source>
        <dbReference type="SMART" id="SM01031"/>
    </source>
</evidence>
<feature type="domain" description="Rad4 beta-hairpin" evidence="10">
    <location>
        <begin position="501"/>
        <end position="575"/>
    </location>
</feature>
<dbReference type="EMBL" id="JANBOH010000013">
    <property type="protein sequence ID" value="KAJ1648042.1"/>
    <property type="molecule type" value="Genomic_DNA"/>
</dbReference>
<dbReference type="GO" id="GO:0003684">
    <property type="term" value="F:damaged DNA binding"/>
    <property type="evidence" value="ECO:0007669"/>
    <property type="project" value="InterPro"/>
</dbReference>
<dbReference type="InterPro" id="IPR018328">
    <property type="entry name" value="Rad4_beta-hairpin_dom3"/>
</dbReference>
<dbReference type="AlphaFoldDB" id="A0A9W7XQ14"/>
<sequence>MSSLGSKRLASDDCAEDCAASKRQHVTNSQKNSNSDLNILYKDDEIDEDDEDEDEDDDGQFEDVPETTPPSRGYGSDDSMPELGTIELTIGDDATNVSDPHNTSTANRSRAMVSARARAVRRHHHMAELMCHALCIRILNRICMQQESQALALSLVPRELVDIMWTHMVPGKQQIRCEWAASDLHDLLCVFRNIKSRNPRSRALVSRDPGHLSIEEDFFQFLKSKVSDKPWHRSMLLASMLRAMSFEIRLCMGVTPPPLRMTISEASEIDAALRNVDILISNTVSNSVSSSRKRRGRTQLSCAPSFWVEVFDPVGSKWVSLENPLKTTHTYIIAADDHGRTFDVTRRYSSDFAHTTLHQRLESVSPRTERCICTWWMRLLSRWGGDQCDKRESLELQQQVLATAMPRRIADFARNPHYVLERHLRQNQVIRPRDPIVGRIRGEPVFLRENVRTLHSLLSWQRRGRTVIQGEAPAKTIGETHLFGEWQTAKTVVPPVVEGKVPRNEYGRVDLFVRSMLPPGSAHVTSAHAKRICSVLGIDAADAVVGFSFRRGVATPTLQGIVVPKESLELLNDALQNDEQFQQEKAREASEARCMRNWRRLLKALQVRAQVDEAFDRRKPEGITFKQSAEPDDEHDTQGGFIL</sequence>
<keyword evidence="3" id="KW-0227">DNA damage</keyword>
<keyword evidence="5" id="KW-0539">Nucleus</keyword>
<evidence type="ECO:0000256" key="2">
    <source>
        <dbReference type="ARBA" id="ARBA00009525"/>
    </source>
</evidence>
<evidence type="ECO:0000256" key="4">
    <source>
        <dbReference type="ARBA" id="ARBA00023204"/>
    </source>
</evidence>
<feature type="region of interest" description="Disordered" evidence="7">
    <location>
        <begin position="622"/>
        <end position="643"/>
    </location>
</feature>
<evidence type="ECO:0000256" key="1">
    <source>
        <dbReference type="ARBA" id="ARBA00004123"/>
    </source>
</evidence>
<dbReference type="SMART" id="SM01030">
    <property type="entry name" value="BHD_1"/>
    <property type="match status" value="1"/>
</dbReference>
<evidence type="ECO:0000256" key="6">
    <source>
        <dbReference type="SAM" id="Coils"/>
    </source>
</evidence>